<feature type="signal peptide" evidence="1">
    <location>
        <begin position="1"/>
        <end position="17"/>
    </location>
</feature>
<keyword evidence="3" id="KW-1185">Reference proteome</keyword>
<reference evidence="2" key="1">
    <citation type="submission" date="2023-07" db="EMBL/GenBank/DDBJ databases">
        <authorList>
            <consortium name="AG Swart"/>
            <person name="Singh M."/>
            <person name="Singh A."/>
            <person name="Seah K."/>
            <person name="Emmerich C."/>
        </authorList>
    </citation>
    <scope>NUCLEOTIDE SEQUENCE</scope>
    <source>
        <strain evidence="2">DP1</strain>
    </source>
</reference>
<dbReference type="AlphaFoldDB" id="A0AAD2CZH8"/>
<proteinExistence type="predicted"/>
<name>A0AAD2CZH8_EUPCR</name>
<feature type="chain" id="PRO_5041928670" evidence="1">
    <location>
        <begin position="18"/>
        <end position="64"/>
    </location>
</feature>
<protein>
    <submittedName>
        <fullName evidence="2">Uncharacterized protein</fullName>
    </submittedName>
</protein>
<keyword evidence="1" id="KW-0732">Signal</keyword>
<gene>
    <name evidence="2" type="ORF">ECRASSUSDP1_LOCUS16124</name>
</gene>
<organism evidence="2 3">
    <name type="scientific">Euplotes crassus</name>
    <dbReference type="NCBI Taxonomy" id="5936"/>
    <lineage>
        <taxon>Eukaryota</taxon>
        <taxon>Sar</taxon>
        <taxon>Alveolata</taxon>
        <taxon>Ciliophora</taxon>
        <taxon>Intramacronucleata</taxon>
        <taxon>Spirotrichea</taxon>
        <taxon>Hypotrichia</taxon>
        <taxon>Euplotida</taxon>
        <taxon>Euplotidae</taxon>
        <taxon>Moneuplotes</taxon>
    </lineage>
</organism>
<accession>A0AAD2CZH8</accession>
<comment type="caution">
    <text evidence="2">The sequence shown here is derived from an EMBL/GenBank/DDBJ whole genome shotgun (WGS) entry which is preliminary data.</text>
</comment>
<evidence type="ECO:0000256" key="1">
    <source>
        <dbReference type="SAM" id="SignalP"/>
    </source>
</evidence>
<sequence length="64" mass="7458">MLLCLLILSSLKSSSISFQKSDEFKRGVLQSKKHIQWLVMPEEFFITYFCCRVMFSEDGLMISS</sequence>
<evidence type="ECO:0000313" key="3">
    <source>
        <dbReference type="Proteomes" id="UP001295684"/>
    </source>
</evidence>
<evidence type="ECO:0000313" key="2">
    <source>
        <dbReference type="EMBL" id="CAI2374767.1"/>
    </source>
</evidence>
<dbReference type="Proteomes" id="UP001295684">
    <property type="component" value="Unassembled WGS sequence"/>
</dbReference>
<dbReference type="EMBL" id="CAMPGE010016192">
    <property type="protein sequence ID" value="CAI2374767.1"/>
    <property type="molecule type" value="Genomic_DNA"/>
</dbReference>